<protein>
    <submittedName>
        <fullName evidence="2">Uncharacterized protein</fullName>
    </submittedName>
</protein>
<feature type="region of interest" description="Disordered" evidence="1">
    <location>
        <begin position="129"/>
        <end position="159"/>
    </location>
</feature>
<sequence>MTVFLHNLSSCRVCSLDFLCSGFSFSRLLNIFPLPSFSGSVLIQIFTLPAPLLQYPAISDIFTTPPRPLRTSARNMCYLVVERYSVCRCLYYQHSVDMCSAYGQKGHGITERTVLVGYACEKHTNYQQEASSSRDGYSDSGYGTASHGSHHHSSRRHRR</sequence>
<dbReference type="KEGG" id="psco:LY89DRAFT_46425"/>
<dbReference type="EMBL" id="KQ947413">
    <property type="protein sequence ID" value="KUJ18343.1"/>
    <property type="molecule type" value="Genomic_DNA"/>
</dbReference>
<dbReference type="GeneID" id="28817431"/>
<gene>
    <name evidence="2" type="ORF">LY89DRAFT_46425</name>
</gene>
<name>A0A194XDU1_MOLSC</name>
<dbReference type="RefSeq" id="XP_018072698.1">
    <property type="nucleotide sequence ID" value="XM_018207705.1"/>
</dbReference>
<feature type="compositionally biased region" description="Low complexity" evidence="1">
    <location>
        <begin position="131"/>
        <end position="147"/>
    </location>
</feature>
<feature type="compositionally biased region" description="Basic residues" evidence="1">
    <location>
        <begin position="148"/>
        <end position="159"/>
    </location>
</feature>
<reference evidence="2 3" key="1">
    <citation type="submission" date="2015-10" db="EMBL/GenBank/DDBJ databases">
        <title>Full genome of DAOMC 229536 Phialocephala scopiformis, a fungal endophyte of spruce producing the potent anti-insectan compound rugulosin.</title>
        <authorList>
            <consortium name="DOE Joint Genome Institute"/>
            <person name="Walker A.K."/>
            <person name="Frasz S.L."/>
            <person name="Seifert K.A."/>
            <person name="Miller J.D."/>
            <person name="Mondo S.J."/>
            <person name="Labutti K."/>
            <person name="Lipzen A."/>
            <person name="Dockter R."/>
            <person name="Kennedy M."/>
            <person name="Grigoriev I.V."/>
            <person name="Spatafora J.W."/>
        </authorList>
    </citation>
    <scope>NUCLEOTIDE SEQUENCE [LARGE SCALE GENOMIC DNA]</scope>
    <source>
        <strain evidence="2 3">CBS 120377</strain>
    </source>
</reference>
<dbReference type="Proteomes" id="UP000070700">
    <property type="component" value="Unassembled WGS sequence"/>
</dbReference>
<evidence type="ECO:0000313" key="3">
    <source>
        <dbReference type="Proteomes" id="UP000070700"/>
    </source>
</evidence>
<dbReference type="AlphaFoldDB" id="A0A194XDU1"/>
<organism evidence="2 3">
    <name type="scientific">Mollisia scopiformis</name>
    <name type="common">Conifer needle endophyte fungus</name>
    <name type="synonym">Phialocephala scopiformis</name>
    <dbReference type="NCBI Taxonomy" id="149040"/>
    <lineage>
        <taxon>Eukaryota</taxon>
        <taxon>Fungi</taxon>
        <taxon>Dikarya</taxon>
        <taxon>Ascomycota</taxon>
        <taxon>Pezizomycotina</taxon>
        <taxon>Leotiomycetes</taxon>
        <taxon>Helotiales</taxon>
        <taxon>Mollisiaceae</taxon>
        <taxon>Mollisia</taxon>
    </lineage>
</organism>
<keyword evidence="3" id="KW-1185">Reference proteome</keyword>
<accession>A0A194XDU1</accession>
<dbReference type="OrthoDB" id="5355526at2759"/>
<proteinExistence type="predicted"/>
<dbReference type="InParanoid" id="A0A194XDU1"/>
<evidence type="ECO:0000256" key="1">
    <source>
        <dbReference type="SAM" id="MobiDB-lite"/>
    </source>
</evidence>
<evidence type="ECO:0000313" key="2">
    <source>
        <dbReference type="EMBL" id="KUJ18343.1"/>
    </source>
</evidence>